<feature type="non-terminal residue" evidence="2">
    <location>
        <position position="1"/>
    </location>
</feature>
<dbReference type="PROSITE" id="PS50888">
    <property type="entry name" value="BHLH"/>
    <property type="match status" value="1"/>
</dbReference>
<dbReference type="PANTHER" id="PTHR47336:SF2">
    <property type="entry name" value="TRANSCRIPTION FACTOR HMS1-RELATED"/>
    <property type="match status" value="1"/>
</dbReference>
<keyword evidence="3" id="KW-1185">Reference proteome</keyword>
<dbReference type="GO" id="GO:0046983">
    <property type="term" value="F:protein dimerization activity"/>
    <property type="evidence" value="ECO:0007669"/>
    <property type="project" value="InterPro"/>
</dbReference>
<evidence type="ECO:0000313" key="3">
    <source>
        <dbReference type="Proteomes" id="UP000799436"/>
    </source>
</evidence>
<gene>
    <name evidence="2" type="ORF">EJ03DRAFT_253260</name>
</gene>
<dbReference type="EMBL" id="ML995811">
    <property type="protein sequence ID" value="KAF2773378.1"/>
    <property type="molecule type" value="Genomic_DNA"/>
</dbReference>
<name>A0A6G1LLT1_9PEZI</name>
<proteinExistence type="predicted"/>
<dbReference type="Pfam" id="PF00010">
    <property type="entry name" value="HLH"/>
    <property type="match status" value="1"/>
</dbReference>
<reference evidence="2" key="1">
    <citation type="journal article" date="2020" name="Stud. Mycol.">
        <title>101 Dothideomycetes genomes: a test case for predicting lifestyles and emergence of pathogens.</title>
        <authorList>
            <person name="Haridas S."/>
            <person name="Albert R."/>
            <person name="Binder M."/>
            <person name="Bloem J."/>
            <person name="Labutti K."/>
            <person name="Salamov A."/>
            <person name="Andreopoulos B."/>
            <person name="Baker S."/>
            <person name="Barry K."/>
            <person name="Bills G."/>
            <person name="Bluhm B."/>
            <person name="Cannon C."/>
            <person name="Castanera R."/>
            <person name="Culley D."/>
            <person name="Daum C."/>
            <person name="Ezra D."/>
            <person name="Gonzalez J."/>
            <person name="Henrissat B."/>
            <person name="Kuo A."/>
            <person name="Liang C."/>
            <person name="Lipzen A."/>
            <person name="Lutzoni F."/>
            <person name="Magnuson J."/>
            <person name="Mondo S."/>
            <person name="Nolan M."/>
            <person name="Ohm R."/>
            <person name="Pangilinan J."/>
            <person name="Park H.-J."/>
            <person name="Ramirez L."/>
            <person name="Alfaro M."/>
            <person name="Sun H."/>
            <person name="Tritt A."/>
            <person name="Yoshinaga Y."/>
            <person name="Zwiers L.-H."/>
            <person name="Turgeon B."/>
            <person name="Goodwin S."/>
            <person name="Spatafora J."/>
            <person name="Crous P."/>
            <person name="Grigoriev I."/>
        </authorList>
    </citation>
    <scope>NUCLEOTIDE SEQUENCE</scope>
    <source>
        <strain evidence="2">CBS 116005</strain>
    </source>
</reference>
<dbReference type="Proteomes" id="UP000799436">
    <property type="component" value="Unassembled WGS sequence"/>
</dbReference>
<dbReference type="Gene3D" id="4.10.280.10">
    <property type="entry name" value="Helix-loop-helix DNA-binding domain"/>
    <property type="match status" value="1"/>
</dbReference>
<dbReference type="SMART" id="SM00353">
    <property type="entry name" value="HLH"/>
    <property type="match status" value="1"/>
</dbReference>
<dbReference type="OrthoDB" id="2133190at2759"/>
<dbReference type="InterPro" id="IPR011598">
    <property type="entry name" value="bHLH_dom"/>
</dbReference>
<sequence length="106" mass="11807">RVPHNLIERRYRDNLNSQIEALRLTVPALRDAYDCTSPDVEESGLATVAPAKLPSKAVIISTAVDYVKQLENEKLKLQAATKSLQEQVAGLQKLVRCDDCAILQYL</sequence>
<dbReference type="InterPro" id="IPR052099">
    <property type="entry name" value="Regulatory_TF_Diverse"/>
</dbReference>
<evidence type="ECO:0000259" key="1">
    <source>
        <dbReference type="PROSITE" id="PS50888"/>
    </source>
</evidence>
<evidence type="ECO:0000313" key="2">
    <source>
        <dbReference type="EMBL" id="KAF2773378.1"/>
    </source>
</evidence>
<dbReference type="AlphaFoldDB" id="A0A6G1LLT1"/>
<dbReference type="CDD" id="cd11395">
    <property type="entry name" value="bHLHzip_SREBP_like"/>
    <property type="match status" value="1"/>
</dbReference>
<accession>A0A6G1LLT1</accession>
<dbReference type="InterPro" id="IPR036638">
    <property type="entry name" value="HLH_DNA-bd_sf"/>
</dbReference>
<feature type="domain" description="BHLH" evidence="1">
    <location>
        <begin position="1"/>
        <end position="70"/>
    </location>
</feature>
<dbReference type="PANTHER" id="PTHR47336">
    <property type="entry name" value="TRANSCRIPTION FACTOR HMS1-RELATED"/>
    <property type="match status" value="1"/>
</dbReference>
<organism evidence="2 3">
    <name type="scientific">Teratosphaeria nubilosa</name>
    <dbReference type="NCBI Taxonomy" id="161662"/>
    <lineage>
        <taxon>Eukaryota</taxon>
        <taxon>Fungi</taxon>
        <taxon>Dikarya</taxon>
        <taxon>Ascomycota</taxon>
        <taxon>Pezizomycotina</taxon>
        <taxon>Dothideomycetes</taxon>
        <taxon>Dothideomycetidae</taxon>
        <taxon>Mycosphaerellales</taxon>
        <taxon>Teratosphaeriaceae</taxon>
        <taxon>Teratosphaeria</taxon>
    </lineage>
</organism>
<dbReference type="SUPFAM" id="SSF47459">
    <property type="entry name" value="HLH, helix-loop-helix DNA-binding domain"/>
    <property type="match status" value="1"/>
</dbReference>
<feature type="non-terminal residue" evidence="2">
    <location>
        <position position="106"/>
    </location>
</feature>
<protein>
    <recommendedName>
        <fullName evidence="1">BHLH domain-containing protein</fullName>
    </recommendedName>
</protein>